<comment type="caution">
    <text evidence="3">The sequence shown here is derived from an EMBL/GenBank/DDBJ whole genome shotgun (WGS) entry which is preliminary data.</text>
</comment>
<keyword evidence="2" id="KW-0812">Transmembrane</keyword>
<evidence type="ECO:0000313" key="4">
    <source>
        <dbReference type="EMBL" id="CAF1064905.1"/>
    </source>
</evidence>
<dbReference type="PANTHER" id="PTHR10582">
    <property type="entry name" value="TRANSIENT RECEPTOR POTENTIAL ION CHANNEL PROTEIN"/>
    <property type="match status" value="1"/>
</dbReference>
<organism evidence="3 7">
    <name type="scientific">Didymodactylos carnosus</name>
    <dbReference type="NCBI Taxonomy" id="1234261"/>
    <lineage>
        <taxon>Eukaryota</taxon>
        <taxon>Metazoa</taxon>
        <taxon>Spiralia</taxon>
        <taxon>Gnathifera</taxon>
        <taxon>Rotifera</taxon>
        <taxon>Eurotatoria</taxon>
        <taxon>Bdelloidea</taxon>
        <taxon>Philodinida</taxon>
        <taxon>Philodinidae</taxon>
        <taxon>Didymodactylos</taxon>
    </lineage>
</organism>
<dbReference type="EMBL" id="CAJNOK010008490">
    <property type="protein sequence ID" value="CAF1064905.1"/>
    <property type="molecule type" value="Genomic_DNA"/>
</dbReference>
<feature type="non-terminal residue" evidence="3">
    <location>
        <position position="1"/>
    </location>
</feature>
<evidence type="ECO:0000313" key="6">
    <source>
        <dbReference type="EMBL" id="CAF3830017.1"/>
    </source>
</evidence>
<proteinExistence type="predicted"/>
<reference evidence="3" key="1">
    <citation type="submission" date="2021-02" db="EMBL/GenBank/DDBJ databases">
        <authorList>
            <person name="Nowell W R."/>
        </authorList>
    </citation>
    <scope>NUCLEOTIDE SEQUENCE</scope>
</reference>
<dbReference type="AlphaFoldDB" id="A0A814IKI9"/>
<keyword evidence="2" id="KW-0472">Membrane</keyword>
<evidence type="ECO:0000313" key="7">
    <source>
        <dbReference type="Proteomes" id="UP000663829"/>
    </source>
</evidence>
<evidence type="ECO:0000256" key="2">
    <source>
        <dbReference type="SAM" id="Phobius"/>
    </source>
</evidence>
<protein>
    <recommendedName>
        <fullName evidence="8">Ion transport domain-containing protein</fullName>
    </recommendedName>
</protein>
<dbReference type="GO" id="GO:0005216">
    <property type="term" value="F:monoatomic ion channel activity"/>
    <property type="evidence" value="ECO:0007669"/>
    <property type="project" value="InterPro"/>
</dbReference>
<dbReference type="EMBL" id="CAJOBC010003696">
    <property type="protein sequence ID" value="CAF3796418.1"/>
    <property type="molecule type" value="Genomic_DNA"/>
</dbReference>
<dbReference type="Proteomes" id="UP000663829">
    <property type="component" value="Unassembled WGS sequence"/>
</dbReference>
<evidence type="ECO:0008006" key="8">
    <source>
        <dbReference type="Google" id="ProtNLM"/>
    </source>
</evidence>
<gene>
    <name evidence="3" type="ORF">GPM918_LOCUS14990</name>
    <name evidence="4" type="ORF">OVA965_LOCUS17606</name>
    <name evidence="5" type="ORF">SRO942_LOCUS14990</name>
    <name evidence="6" type="ORF">TMI583_LOCUS17617</name>
</gene>
<dbReference type="GO" id="GO:0098703">
    <property type="term" value="P:calcium ion import across plasma membrane"/>
    <property type="evidence" value="ECO:0007669"/>
    <property type="project" value="TreeGrafter"/>
</dbReference>
<dbReference type="Proteomes" id="UP000681722">
    <property type="component" value="Unassembled WGS sequence"/>
</dbReference>
<dbReference type="Proteomes" id="UP000677228">
    <property type="component" value="Unassembled WGS sequence"/>
</dbReference>
<dbReference type="OrthoDB" id="533508at2759"/>
<name>A0A814IKI9_9BILA</name>
<evidence type="ECO:0000313" key="5">
    <source>
        <dbReference type="EMBL" id="CAF3796418.1"/>
    </source>
</evidence>
<dbReference type="InterPro" id="IPR024862">
    <property type="entry name" value="TRPV"/>
</dbReference>
<dbReference type="EMBL" id="CAJNOQ010003696">
    <property type="protein sequence ID" value="CAF1025183.1"/>
    <property type="molecule type" value="Genomic_DNA"/>
</dbReference>
<accession>A0A814IKI9</accession>
<dbReference type="GO" id="GO:0005886">
    <property type="term" value="C:plasma membrane"/>
    <property type="evidence" value="ECO:0007669"/>
    <property type="project" value="TreeGrafter"/>
</dbReference>
<evidence type="ECO:0000313" key="3">
    <source>
        <dbReference type="EMBL" id="CAF1025183.1"/>
    </source>
</evidence>
<keyword evidence="2" id="KW-1133">Transmembrane helix</keyword>
<feature type="transmembrane region" description="Helical" evidence="2">
    <location>
        <begin position="32"/>
        <end position="53"/>
    </location>
</feature>
<dbReference type="Proteomes" id="UP000682733">
    <property type="component" value="Unassembled WGS sequence"/>
</dbReference>
<evidence type="ECO:0000256" key="1">
    <source>
        <dbReference type="ARBA" id="ARBA00022737"/>
    </source>
</evidence>
<dbReference type="PANTHER" id="PTHR10582:SF2">
    <property type="entry name" value="INACTIVE"/>
    <property type="match status" value="1"/>
</dbReference>
<dbReference type="EMBL" id="CAJOBA010008505">
    <property type="protein sequence ID" value="CAF3830017.1"/>
    <property type="molecule type" value="Genomic_DNA"/>
</dbReference>
<keyword evidence="7" id="KW-1185">Reference proteome</keyword>
<keyword evidence="1" id="KW-0677">Repeat</keyword>
<sequence length="115" mass="13385">YSGFLKSVKLSFVGTFGDFDIDYFSETTYNYVSIPLLIIYIVVVAVLLLNLLIAMMGDTFKNVLGNAKQIWQLERARISYAIESDMSIEERQKAKYWTMINGRRYLEVEELITNY</sequence>